<evidence type="ECO:0000313" key="2">
    <source>
        <dbReference type="Proteomes" id="UP000008783"/>
    </source>
</evidence>
<name>E3L9L6_PUCGT</name>
<keyword evidence="2" id="KW-1185">Reference proteome</keyword>
<accession>E3L9L6</accession>
<dbReference type="HOGENOM" id="CLU_041944_1_0_1"/>
<dbReference type="KEGG" id="pgr:PGTG_19187"/>
<dbReference type="AlphaFoldDB" id="E3L9L6"/>
<dbReference type="Proteomes" id="UP000008783">
    <property type="component" value="Unassembled WGS sequence"/>
</dbReference>
<gene>
    <name evidence="1" type="ORF">PGTG_19187</name>
</gene>
<dbReference type="EMBL" id="DS178386">
    <property type="protein sequence ID" value="EFP93241.2"/>
    <property type="molecule type" value="Genomic_DNA"/>
</dbReference>
<sequence>MIDDRRITEEEEEAEFEYRVDEPMETDEYVPWPPRRETDIVRRPDGKLVGLVETNQIYSDLIDRLAHTPPDDRWRISIMMMTNILQRLSIGDGETGPPAIVPHQYSSALRTCLRRRLKVILLTGNLHAYTRTQTLRGVPIGLTPLVLLTTFLEEQTPEFRNDYLPPEWLENQLSRHSVMGLLRDLAKHKRGALRNALLTNVKEFNRHPIHGPPPPLMDLILIVDRAMGGQSQLRSVDQILREYTPSMRIRLAYVRLEVIHHFLHPNRGSNLTQWELIDRQLEHVRSQSENYKNAYAQLIVNLDRQLFGDQLFQGIPVALIVLRTEAQVSEQMAIAAATPQRTGGPYEGEELAGVRFE</sequence>
<dbReference type="InParanoid" id="E3L9L6"/>
<reference key="1">
    <citation type="submission" date="2007-01" db="EMBL/GenBank/DDBJ databases">
        <title>The Genome Sequence of Puccinia graminis f. sp. tritici Strain CRL 75-36-700-3.</title>
        <authorList>
            <consortium name="The Broad Institute Genome Sequencing Platform"/>
            <person name="Birren B."/>
            <person name="Lander E."/>
            <person name="Galagan J."/>
            <person name="Nusbaum C."/>
            <person name="Devon K."/>
            <person name="Cuomo C."/>
            <person name="Jaffe D."/>
            <person name="Butler J."/>
            <person name="Alvarez P."/>
            <person name="Gnerre S."/>
            <person name="Grabherr M."/>
            <person name="Mauceli E."/>
            <person name="Brockman W."/>
            <person name="Young S."/>
            <person name="LaButti K."/>
            <person name="Sykes S."/>
            <person name="DeCaprio D."/>
            <person name="Crawford M."/>
            <person name="Koehrsen M."/>
            <person name="Engels R."/>
            <person name="Montgomery P."/>
            <person name="Pearson M."/>
            <person name="Howarth C."/>
            <person name="Larson L."/>
            <person name="White J."/>
            <person name="Zeng Q."/>
            <person name="Kodira C."/>
            <person name="Yandava C."/>
            <person name="Alvarado L."/>
            <person name="O'Leary S."/>
            <person name="Szabo L."/>
            <person name="Dean R."/>
            <person name="Schein J."/>
        </authorList>
    </citation>
    <scope>NUCLEOTIDE SEQUENCE</scope>
    <source>
        <strain>CRL 75-36-700-3</strain>
    </source>
</reference>
<reference evidence="2" key="2">
    <citation type="journal article" date="2011" name="Proc. Natl. Acad. Sci. U.S.A.">
        <title>Obligate biotrophy features unraveled by the genomic analysis of rust fungi.</title>
        <authorList>
            <person name="Duplessis S."/>
            <person name="Cuomo C.A."/>
            <person name="Lin Y.-C."/>
            <person name="Aerts A."/>
            <person name="Tisserant E."/>
            <person name="Veneault-Fourrey C."/>
            <person name="Joly D.L."/>
            <person name="Hacquard S."/>
            <person name="Amselem J."/>
            <person name="Cantarel B.L."/>
            <person name="Chiu R."/>
            <person name="Coutinho P.M."/>
            <person name="Feau N."/>
            <person name="Field M."/>
            <person name="Frey P."/>
            <person name="Gelhaye E."/>
            <person name="Goldberg J."/>
            <person name="Grabherr M.G."/>
            <person name="Kodira C.D."/>
            <person name="Kohler A."/>
            <person name="Kuees U."/>
            <person name="Lindquist E.A."/>
            <person name="Lucas S.M."/>
            <person name="Mago R."/>
            <person name="Mauceli E."/>
            <person name="Morin E."/>
            <person name="Murat C."/>
            <person name="Pangilinan J.L."/>
            <person name="Park R."/>
            <person name="Pearson M."/>
            <person name="Quesneville H."/>
            <person name="Rouhier N."/>
            <person name="Sakthikumar S."/>
            <person name="Salamov A.A."/>
            <person name="Schmutz J."/>
            <person name="Selles B."/>
            <person name="Shapiro H."/>
            <person name="Tanguay P."/>
            <person name="Tuskan G.A."/>
            <person name="Henrissat B."/>
            <person name="Van de Peer Y."/>
            <person name="Rouze P."/>
            <person name="Ellis J.G."/>
            <person name="Dodds P.N."/>
            <person name="Schein J.E."/>
            <person name="Zhong S."/>
            <person name="Hamelin R.C."/>
            <person name="Grigoriev I.V."/>
            <person name="Szabo L.J."/>
            <person name="Martin F."/>
        </authorList>
    </citation>
    <scope>NUCLEOTIDE SEQUENCE [LARGE SCALE GENOMIC DNA]</scope>
    <source>
        <strain evidence="2">CRL 75-36-700-3 / race SCCL</strain>
    </source>
</reference>
<protein>
    <submittedName>
        <fullName evidence="1">Uncharacterized protein</fullName>
    </submittedName>
</protein>
<dbReference type="OrthoDB" id="2507165at2759"/>
<proteinExistence type="predicted"/>
<dbReference type="RefSeq" id="XP_003337660.2">
    <property type="nucleotide sequence ID" value="XM_003337612.2"/>
</dbReference>
<dbReference type="VEuPathDB" id="FungiDB:PGTG_19187"/>
<evidence type="ECO:0000313" key="1">
    <source>
        <dbReference type="EMBL" id="EFP93241.2"/>
    </source>
</evidence>
<organism evidence="1 2">
    <name type="scientific">Puccinia graminis f. sp. tritici (strain CRL 75-36-700-3 / race SCCL)</name>
    <name type="common">Black stem rust fungus</name>
    <dbReference type="NCBI Taxonomy" id="418459"/>
    <lineage>
        <taxon>Eukaryota</taxon>
        <taxon>Fungi</taxon>
        <taxon>Dikarya</taxon>
        <taxon>Basidiomycota</taxon>
        <taxon>Pucciniomycotina</taxon>
        <taxon>Pucciniomycetes</taxon>
        <taxon>Pucciniales</taxon>
        <taxon>Pucciniaceae</taxon>
        <taxon>Puccinia</taxon>
    </lineage>
</organism>
<dbReference type="GeneID" id="10543473"/>